<dbReference type="EMBL" id="JADGKB010000020">
    <property type="protein sequence ID" value="KAJ3259219.1"/>
    <property type="molecule type" value="Genomic_DNA"/>
</dbReference>
<dbReference type="SUPFAM" id="SSF50249">
    <property type="entry name" value="Nucleic acid-binding proteins"/>
    <property type="match status" value="1"/>
</dbReference>
<evidence type="ECO:0000313" key="5">
    <source>
        <dbReference type="EMBL" id="KAJ3259219.1"/>
    </source>
</evidence>
<dbReference type="InterPro" id="IPR013584">
    <property type="entry name" value="RAP"/>
</dbReference>
<protein>
    <submittedName>
        <fullName evidence="5">Uncharacterized protein</fullName>
    </submittedName>
</protein>
<reference evidence="5" key="1">
    <citation type="submission" date="2020-05" db="EMBL/GenBank/DDBJ databases">
        <title>Phylogenomic resolution of chytrid fungi.</title>
        <authorList>
            <person name="Stajich J.E."/>
            <person name="Amses K."/>
            <person name="Simmons R."/>
            <person name="Seto K."/>
            <person name="Myers J."/>
            <person name="Bonds A."/>
            <person name="Quandt C.A."/>
            <person name="Barry K."/>
            <person name="Liu P."/>
            <person name="Grigoriev I."/>
            <person name="Longcore J.E."/>
            <person name="James T.Y."/>
        </authorList>
    </citation>
    <scope>NUCLEOTIDE SEQUENCE</scope>
    <source>
        <strain evidence="5">PLAUS21</strain>
    </source>
</reference>
<feature type="domain" description="S1-like" evidence="3">
    <location>
        <begin position="262"/>
        <end position="324"/>
    </location>
</feature>
<dbReference type="AlphaFoldDB" id="A0AAD5Y9F8"/>
<name>A0AAD5Y9F8_9FUNG</name>
<dbReference type="GO" id="GO:0003723">
    <property type="term" value="F:RNA binding"/>
    <property type="evidence" value="ECO:0007669"/>
    <property type="project" value="UniProtKB-KW"/>
</dbReference>
<comment type="caution">
    <text evidence="5">The sequence shown here is derived from an EMBL/GenBank/DDBJ whole genome shotgun (WGS) entry which is preliminary data.</text>
</comment>
<dbReference type="Gene3D" id="2.40.50.140">
    <property type="entry name" value="Nucleic acid-binding proteins"/>
    <property type="match status" value="1"/>
</dbReference>
<accession>A0AAD5Y9F8</accession>
<keyword evidence="2" id="KW-0694">RNA-binding</keyword>
<sequence>MAISVKTQELLLNTTNKLLKSNNINRFNFASTIYTLLSTRSSTTKQLNQLSNYYRNNPLDKNNLLAYYRLAAVFPLKVHFKPTNDTQMQAYLMYLSAIYFKNNNLQIDYKKVNDLRTWHQLYLYSIVFKKENLEIKKNLEQFTLKTEKSMLEKFVQKHLYKLKVKGYERQVTCEKTKYTFDYLIGNKVIEVQGPSHYIYIDGYRVPSMKTRLKTMIVKQYYDFEVIEYFKWNAMSATEKEEYVSRRKNVEKLVVENPVPTLNQQIAKVKTIRGNQLFDCTLPSGEEYLVQLPPQFINKVFVKLNGFVIIELEKSGKIDGQIVHVLFKEDLKHLKKLGLLPAEFDDTRQEQEDDLFVNNNRIVDSDEEEY</sequence>
<dbReference type="InterPro" id="IPR012340">
    <property type="entry name" value="NA-bd_OB-fold"/>
</dbReference>
<dbReference type="SMART" id="SM00652">
    <property type="entry name" value="eIF1a"/>
    <property type="match status" value="1"/>
</dbReference>
<comment type="similarity">
    <text evidence="1">Belongs to the EIF1AD family.</text>
</comment>
<proteinExistence type="inferred from homology"/>
<evidence type="ECO:0000259" key="3">
    <source>
        <dbReference type="Pfam" id="PF01176"/>
    </source>
</evidence>
<evidence type="ECO:0000256" key="2">
    <source>
        <dbReference type="ARBA" id="ARBA00022884"/>
    </source>
</evidence>
<keyword evidence="6" id="KW-1185">Reference proteome</keyword>
<dbReference type="PANTHER" id="PTHR21641:SF0">
    <property type="entry name" value="RNA-BINDING PROTEIN EIF1AD-RELATED"/>
    <property type="match status" value="1"/>
</dbReference>
<dbReference type="InterPro" id="IPR001253">
    <property type="entry name" value="TIF_eIF-1A"/>
</dbReference>
<gene>
    <name evidence="5" type="ORF">HK103_002866</name>
</gene>
<dbReference type="PANTHER" id="PTHR21641">
    <property type="entry name" value="TRANSLATION INITIATION FACTOR-RELATED"/>
    <property type="match status" value="1"/>
</dbReference>
<evidence type="ECO:0000259" key="4">
    <source>
        <dbReference type="Pfam" id="PF08373"/>
    </source>
</evidence>
<dbReference type="GO" id="GO:0005634">
    <property type="term" value="C:nucleus"/>
    <property type="evidence" value="ECO:0007669"/>
    <property type="project" value="TreeGrafter"/>
</dbReference>
<dbReference type="InterPro" id="IPR006196">
    <property type="entry name" value="RNA-binding_domain_S1_IF1"/>
</dbReference>
<dbReference type="InterPro" id="IPR039294">
    <property type="entry name" value="EIF1AD"/>
</dbReference>
<feature type="domain" description="RAP" evidence="4">
    <location>
        <begin position="189"/>
        <end position="245"/>
    </location>
</feature>
<dbReference type="GO" id="GO:0003743">
    <property type="term" value="F:translation initiation factor activity"/>
    <property type="evidence" value="ECO:0007669"/>
    <property type="project" value="InterPro"/>
</dbReference>
<dbReference type="Pfam" id="PF01176">
    <property type="entry name" value="eIF-1a"/>
    <property type="match status" value="1"/>
</dbReference>
<dbReference type="Pfam" id="PF08373">
    <property type="entry name" value="RAP"/>
    <property type="match status" value="1"/>
</dbReference>
<dbReference type="Proteomes" id="UP001210925">
    <property type="component" value="Unassembled WGS sequence"/>
</dbReference>
<evidence type="ECO:0000256" key="1">
    <source>
        <dbReference type="ARBA" id="ARBA00007340"/>
    </source>
</evidence>
<evidence type="ECO:0000313" key="6">
    <source>
        <dbReference type="Proteomes" id="UP001210925"/>
    </source>
</evidence>
<organism evidence="5 6">
    <name type="scientific">Boothiomyces macroporosus</name>
    <dbReference type="NCBI Taxonomy" id="261099"/>
    <lineage>
        <taxon>Eukaryota</taxon>
        <taxon>Fungi</taxon>
        <taxon>Fungi incertae sedis</taxon>
        <taxon>Chytridiomycota</taxon>
        <taxon>Chytridiomycota incertae sedis</taxon>
        <taxon>Chytridiomycetes</taxon>
        <taxon>Rhizophydiales</taxon>
        <taxon>Terramycetaceae</taxon>
        <taxon>Boothiomyces</taxon>
    </lineage>
</organism>